<name>A0A452YFC9_AEGTS</name>
<evidence type="ECO:0000313" key="4">
    <source>
        <dbReference type="Proteomes" id="UP000015105"/>
    </source>
</evidence>
<dbReference type="PROSITE" id="PS50144">
    <property type="entry name" value="MATH"/>
    <property type="match status" value="1"/>
</dbReference>
<dbReference type="PANTHER" id="PTHR46162">
    <property type="entry name" value="TRAF-LIKE FAMILY PROTEIN"/>
    <property type="match status" value="1"/>
</dbReference>
<proteinExistence type="predicted"/>
<feature type="compositionally biased region" description="Polar residues" evidence="1">
    <location>
        <begin position="19"/>
        <end position="33"/>
    </location>
</feature>
<dbReference type="PANTHER" id="PTHR46162:SF2">
    <property type="entry name" value="ANKYRIN REPEAT-CONTAINING PROTEIN-RELATED"/>
    <property type="match status" value="1"/>
</dbReference>
<reference evidence="3" key="4">
    <citation type="submission" date="2019-03" db="UniProtKB">
        <authorList>
            <consortium name="EnsemblPlants"/>
        </authorList>
    </citation>
    <scope>IDENTIFICATION</scope>
</reference>
<organism evidence="3 4">
    <name type="scientific">Aegilops tauschii subsp. strangulata</name>
    <name type="common">Goatgrass</name>
    <dbReference type="NCBI Taxonomy" id="200361"/>
    <lineage>
        <taxon>Eukaryota</taxon>
        <taxon>Viridiplantae</taxon>
        <taxon>Streptophyta</taxon>
        <taxon>Embryophyta</taxon>
        <taxon>Tracheophyta</taxon>
        <taxon>Spermatophyta</taxon>
        <taxon>Magnoliopsida</taxon>
        <taxon>Liliopsida</taxon>
        <taxon>Poales</taxon>
        <taxon>Poaceae</taxon>
        <taxon>BOP clade</taxon>
        <taxon>Pooideae</taxon>
        <taxon>Triticodae</taxon>
        <taxon>Triticeae</taxon>
        <taxon>Triticinae</taxon>
        <taxon>Aegilops</taxon>
    </lineage>
</organism>
<dbReference type="Gramene" id="AET1Gv20397900.9">
    <property type="protein sequence ID" value="AET1Gv20397900.9"/>
    <property type="gene ID" value="AET1Gv20397900"/>
</dbReference>
<dbReference type="Pfam" id="PF22486">
    <property type="entry name" value="MATH_2"/>
    <property type="match status" value="1"/>
</dbReference>
<dbReference type="InterPro" id="IPR008974">
    <property type="entry name" value="TRAF-like"/>
</dbReference>
<sequence>PLPSGVCSRLRQTGLFYSSQQRARADHSSQGGEDTTWAPKGEGFDEAPAPLGKTHDPCFKWKIHDFSVLLERGAIPTNSALFHSFGHKWFLRVTPSHTKSFAVAPYVALSLGLSVGSLDLEPDYTVEAMFVLAIYNHSNGLNYGSEASYMFHINNTNSMLEHLIPLKELLKSPGFLAGDCCVFGVEILKVDVFPHEKEAVVVQKKAPTVQNLFIQKNGFVTRNCT</sequence>
<keyword evidence="4" id="KW-1185">Reference proteome</keyword>
<feature type="region of interest" description="Disordered" evidence="1">
    <location>
        <begin position="19"/>
        <end position="51"/>
    </location>
</feature>
<dbReference type="EnsemblPlants" id="AET1Gv20397900.9">
    <property type="protein sequence ID" value="AET1Gv20397900.9"/>
    <property type="gene ID" value="AET1Gv20397900"/>
</dbReference>
<dbReference type="AlphaFoldDB" id="A0A452YFC9"/>
<reference evidence="3" key="5">
    <citation type="journal article" date="2021" name="G3 (Bethesda)">
        <title>Aegilops tauschii genome assembly Aet v5.0 features greater sequence contiguity and improved annotation.</title>
        <authorList>
            <person name="Wang L."/>
            <person name="Zhu T."/>
            <person name="Rodriguez J.C."/>
            <person name="Deal K.R."/>
            <person name="Dubcovsky J."/>
            <person name="McGuire P.E."/>
            <person name="Lux T."/>
            <person name="Spannagl M."/>
            <person name="Mayer K.F.X."/>
            <person name="Baldrich P."/>
            <person name="Meyers B.C."/>
            <person name="Huo N."/>
            <person name="Gu Y.Q."/>
            <person name="Zhou H."/>
            <person name="Devos K.M."/>
            <person name="Bennetzen J.L."/>
            <person name="Unver T."/>
            <person name="Budak H."/>
            <person name="Gulick P.J."/>
            <person name="Galiba G."/>
            <person name="Kalapos B."/>
            <person name="Nelson D.R."/>
            <person name="Li P."/>
            <person name="You F.M."/>
            <person name="Luo M.C."/>
            <person name="Dvorak J."/>
        </authorList>
    </citation>
    <scope>NUCLEOTIDE SEQUENCE [LARGE SCALE GENOMIC DNA]</scope>
    <source>
        <strain evidence="3">cv. AL8/78</strain>
    </source>
</reference>
<reference evidence="3" key="3">
    <citation type="journal article" date="2017" name="Nature">
        <title>Genome sequence of the progenitor of the wheat D genome Aegilops tauschii.</title>
        <authorList>
            <person name="Luo M.C."/>
            <person name="Gu Y.Q."/>
            <person name="Puiu D."/>
            <person name="Wang H."/>
            <person name="Twardziok S.O."/>
            <person name="Deal K.R."/>
            <person name="Huo N."/>
            <person name="Zhu T."/>
            <person name="Wang L."/>
            <person name="Wang Y."/>
            <person name="McGuire P.E."/>
            <person name="Liu S."/>
            <person name="Long H."/>
            <person name="Ramasamy R.K."/>
            <person name="Rodriguez J.C."/>
            <person name="Van S.L."/>
            <person name="Yuan L."/>
            <person name="Wang Z."/>
            <person name="Xia Z."/>
            <person name="Xiao L."/>
            <person name="Anderson O.D."/>
            <person name="Ouyang S."/>
            <person name="Liang Y."/>
            <person name="Zimin A.V."/>
            <person name="Pertea G."/>
            <person name="Qi P."/>
            <person name="Bennetzen J.L."/>
            <person name="Dai X."/>
            <person name="Dawson M.W."/>
            <person name="Muller H.G."/>
            <person name="Kugler K."/>
            <person name="Rivarola-Duarte L."/>
            <person name="Spannagl M."/>
            <person name="Mayer K.F.X."/>
            <person name="Lu F.H."/>
            <person name="Bevan M.W."/>
            <person name="Leroy P."/>
            <person name="Li P."/>
            <person name="You F.M."/>
            <person name="Sun Q."/>
            <person name="Liu Z."/>
            <person name="Lyons E."/>
            <person name="Wicker T."/>
            <person name="Salzberg S.L."/>
            <person name="Devos K.M."/>
            <person name="Dvorak J."/>
        </authorList>
    </citation>
    <scope>NUCLEOTIDE SEQUENCE [LARGE SCALE GENOMIC DNA]</scope>
    <source>
        <strain evidence="3">cv. AL8/78</strain>
    </source>
</reference>
<dbReference type="SUPFAM" id="SSF49599">
    <property type="entry name" value="TRAF domain-like"/>
    <property type="match status" value="1"/>
</dbReference>
<evidence type="ECO:0000256" key="1">
    <source>
        <dbReference type="SAM" id="MobiDB-lite"/>
    </source>
</evidence>
<protein>
    <recommendedName>
        <fullName evidence="2">MATH domain-containing protein</fullName>
    </recommendedName>
</protein>
<accession>A0A452YFC9</accession>
<dbReference type="Gene3D" id="2.60.210.10">
    <property type="entry name" value="Apoptosis, Tumor Necrosis Factor Receptor Associated Protein 2, Chain A"/>
    <property type="match status" value="1"/>
</dbReference>
<reference evidence="4" key="1">
    <citation type="journal article" date="2014" name="Science">
        <title>Ancient hybridizations among the ancestral genomes of bread wheat.</title>
        <authorList>
            <consortium name="International Wheat Genome Sequencing Consortium,"/>
            <person name="Marcussen T."/>
            <person name="Sandve S.R."/>
            <person name="Heier L."/>
            <person name="Spannagl M."/>
            <person name="Pfeifer M."/>
            <person name="Jakobsen K.S."/>
            <person name="Wulff B.B."/>
            <person name="Steuernagel B."/>
            <person name="Mayer K.F."/>
            <person name="Olsen O.A."/>
        </authorList>
    </citation>
    <scope>NUCLEOTIDE SEQUENCE [LARGE SCALE GENOMIC DNA]</scope>
    <source>
        <strain evidence="4">cv. AL8/78</strain>
    </source>
</reference>
<feature type="domain" description="MATH" evidence="2">
    <location>
        <begin position="56"/>
        <end position="187"/>
    </location>
</feature>
<dbReference type="InterPro" id="IPR002083">
    <property type="entry name" value="MATH/TRAF_dom"/>
</dbReference>
<dbReference type="Proteomes" id="UP000015105">
    <property type="component" value="Chromosome 1D"/>
</dbReference>
<dbReference type="CDD" id="cd00121">
    <property type="entry name" value="MATH"/>
    <property type="match status" value="1"/>
</dbReference>
<reference evidence="4" key="2">
    <citation type="journal article" date="2017" name="Nat. Plants">
        <title>The Aegilops tauschii genome reveals multiple impacts of transposons.</title>
        <authorList>
            <person name="Zhao G."/>
            <person name="Zou C."/>
            <person name="Li K."/>
            <person name="Wang K."/>
            <person name="Li T."/>
            <person name="Gao L."/>
            <person name="Zhang X."/>
            <person name="Wang H."/>
            <person name="Yang Z."/>
            <person name="Liu X."/>
            <person name="Jiang W."/>
            <person name="Mao L."/>
            <person name="Kong X."/>
            <person name="Jiao Y."/>
            <person name="Jia J."/>
        </authorList>
    </citation>
    <scope>NUCLEOTIDE SEQUENCE [LARGE SCALE GENOMIC DNA]</scope>
    <source>
        <strain evidence="4">cv. AL8/78</strain>
    </source>
</reference>
<evidence type="ECO:0000259" key="2">
    <source>
        <dbReference type="PROSITE" id="PS50144"/>
    </source>
</evidence>
<evidence type="ECO:0000313" key="3">
    <source>
        <dbReference type="EnsemblPlants" id="AET1Gv20397900.9"/>
    </source>
</evidence>